<dbReference type="OrthoDB" id="5867472at2759"/>
<evidence type="ECO:0000313" key="1">
    <source>
        <dbReference type="EMBL" id="VDO19007.1"/>
    </source>
</evidence>
<reference evidence="3" key="2">
    <citation type="submission" date="2019-09" db="UniProtKB">
        <authorList>
            <consortium name="WormBaseParasite"/>
        </authorList>
    </citation>
    <scope>IDENTIFICATION</scope>
</reference>
<dbReference type="WBParaSite" id="HPBE_0000062401-mRNA-1">
    <property type="protein sequence ID" value="HPBE_0000062401-mRNA-1"/>
    <property type="gene ID" value="HPBE_0000062401"/>
</dbReference>
<reference evidence="1 2" key="1">
    <citation type="submission" date="2018-11" db="EMBL/GenBank/DDBJ databases">
        <authorList>
            <consortium name="Pathogen Informatics"/>
        </authorList>
    </citation>
    <scope>NUCLEOTIDE SEQUENCE [LARGE SCALE GENOMIC DNA]</scope>
</reference>
<protein>
    <submittedName>
        <fullName evidence="3">Transposase</fullName>
    </submittedName>
</protein>
<evidence type="ECO:0000313" key="2">
    <source>
        <dbReference type="Proteomes" id="UP000050761"/>
    </source>
</evidence>
<gene>
    <name evidence="1" type="ORF">HPBE_LOCUS625</name>
</gene>
<name>A0A183F382_HELPZ</name>
<dbReference type="Proteomes" id="UP000050761">
    <property type="component" value="Unassembled WGS sequence"/>
</dbReference>
<sequence length="56" mass="6178">MDPPRSRDTKSVISVVQGFTKKSKKLIDGYPGVLLSSREVESVTTLVQRVSAKRTT</sequence>
<accession>A0A183F382</accession>
<evidence type="ECO:0000313" key="3">
    <source>
        <dbReference type="WBParaSite" id="HPBE_0000062401-mRNA-1"/>
    </source>
</evidence>
<proteinExistence type="predicted"/>
<organism evidence="2 3">
    <name type="scientific">Heligmosomoides polygyrus</name>
    <name type="common">Parasitic roundworm</name>
    <dbReference type="NCBI Taxonomy" id="6339"/>
    <lineage>
        <taxon>Eukaryota</taxon>
        <taxon>Metazoa</taxon>
        <taxon>Ecdysozoa</taxon>
        <taxon>Nematoda</taxon>
        <taxon>Chromadorea</taxon>
        <taxon>Rhabditida</taxon>
        <taxon>Rhabditina</taxon>
        <taxon>Rhabditomorpha</taxon>
        <taxon>Strongyloidea</taxon>
        <taxon>Heligmosomidae</taxon>
        <taxon>Heligmosomoides</taxon>
    </lineage>
</organism>
<dbReference type="EMBL" id="UZAH01000484">
    <property type="protein sequence ID" value="VDO19007.1"/>
    <property type="molecule type" value="Genomic_DNA"/>
</dbReference>
<dbReference type="AlphaFoldDB" id="A0A183F382"/>
<keyword evidence="2" id="KW-1185">Reference proteome</keyword>
<accession>A0A3P7U9B8</accession>